<dbReference type="RefSeq" id="WP_066469420.1">
    <property type="nucleotide sequence ID" value="NZ_CP079105.1"/>
</dbReference>
<evidence type="ECO:0000313" key="3">
    <source>
        <dbReference type="Proteomes" id="UP000887023"/>
    </source>
</evidence>
<keyword evidence="3" id="KW-1185">Reference proteome</keyword>
<dbReference type="PRINTS" id="PR01217">
    <property type="entry name" value="PRICHEXTENSN"/>
</dbReference>
<sequence length="379" mass="38456">MTGEGADDTCTLARDTVLHMSPDGDAVLGGPAPAGTAHSVTGFVDRVGDPAGVVVDEGAAYRAEDLVATAVFCMVDIAREHLDGPSAFCVSHPADWSPTAVADLREALDYLGLRSVDCTPDVGDDPAAAAARSAYRSVVATPAGVTPPDRTDNTLSDYTTEELPVVAAAPALIQAYSAAPPVSELTTATFADTPAAASPNTVPAARPKAPLLAAAATLALLALGGGGAAIILQNAGSAESEAPVATAPPINPTTVAPVEPIAPIALPAEPPATIAPATPVVAPIEPVYTPEPAPAPAPVVTTTVAPPPPPPSTTTAPAPVTTTTVPTTTAPAPVTTTAPQTAYAPYPPYTMTYVQQYNQQYYTQWSIPPWSIPPWHPRR</sequence>
<evidence type="ECO:0000256" key="1">
    <source>
        <dbReference type="SAM" id="MobiDB-lite"/>
    </source>
</evidence>
<accession>A0ABX8S9M5</accession>
<dbReference type="Proteomes" id="UP000887023">
    <property type="component" value="Chromosome"/>
</dbReference>
<organism evidence="2 3">
    <name type="scientific">Skermania pinensis</name>
    <dbReference type="NCBI Taxonomy" id="39122"/>
    <lineage>
        <taxon>Bacteria</taxon>
        <taxon>Bacillati</taxon>
        <taxon>Actinomycetota</taxon>
        <taxon>Actinomycetes</taxon>
        <taxon>Mycobacteriales</taxon>
        <taxon>Gordoniaceae</taxon>
        <taxon>Skermania</taxon>
    </lineage>
</organism>
<reference evidence="2" key="1">
    <citation type="submission" date="2021-07" db="EMBL/GenBank/DDBJ databases">
        <title>Candidatus Kaistella beijingensis sp. nov. isolated from a municipal wastewater treatment plant is involved in sludge foaming.</title>
        <authorList>
            <person name="Song Y."/>
            <person name="Liu S.-J."/>
        </authorList>
    </citation>
    <scope>NUCLEOTIDE SEQUENCE</scope>
    <source>
        <strain evidence="2">DSM 43998</strain>
    </source>
</reference>
<proteinExistence type="predicted"/>
<evidence type="ECO:0000313" key="2">
    <source>
        <dbReference type="EMBL" id="QXQ13684.1"/>
    </source>
</evidence>
<dbReference type="EMBL" id="CP079105">
    <property type="protein sequence ID" value="QXQ13684.1"/>
    <property type="molecule type" value="Genomic_DNA"/>
</dbReference>
<name>A0ABX8S9M5_9ACTN</name>
<feature type="compositionally biased region" description="Low complexity" evidence="1">
    <location>
        <begin position="313"/>
        <end position="333"/>
    </location>
</feature>
<feature type="region of interest" description="Disordered" evidence="1">
    <location>
        <begin position="306"/>
        <end position="333"/>
    </location>
</feature>
<gene>
    <name evidence="2" type="ORF">KV203_18100</name>
</gene>
<protein>
    <submittedName>
        <fullName evidence="2">Uncharacterized protein</fullName>
    </submittedName>
</protein>